<feature type="domain" description="NB-ARC" evidence="6">
    <location>
        <begin position="167"/>
        <end position="221"/>
    </location>
</feature>
<proteinExistence type="inferred from homology"/>
<evidence type="ECO:0008006" key="10">
    <source>
        <dbReference type="Google" id="ProtNLM"/>
    </source>
</evidence>
<accession>A0A426X630</accession>
<dbReference type="Gene3D" id="3.40.50.300">
    <property type="entry name" value="P-loop containing nucleotide triphosphate hydrolases"/>
    <property type="match status" value="1"/>
</dbReference>
<dbReference type="GO" id="GO:0006952">
    <property type="term" value="P:defense response"/>
    <property type="evidence" value="ECO:0007669"/>
    <property type="project" value="UniProtKB-KW"/>
</dbReference>
<dbReference type="InterPro" id="IPR041118">
    <property type="entry name" value="Rx_N"/>
</dbReference>
<dbReference type="SUPFAM" id="SSF52540">
    <property type="entry name" value="P-loop containing nucleoside triphosphate hydrolases"/>
    <property type="match status" value="1"/>
</dbReference>
<keyword evidence="5" id="KW-0611">Plant defense</keyword>
<dbReference type="AlphaFoldDB" id="A0A426X630"/>
<keyword evidence="2" id="KW-0433">Leucine-rich repeat</keyword>
<evidence type="ECO:0000256" key="4">
    <source>
        <dbReference type="ARBA" id="ARBA00022741"/>
    </source>
</evidence>
<dbReference type="InterPro" id="IPR002182">
    <property type="entry name" value="NB-ARC"/>
</dbReference>
<organism evidence="8 9">
    <name type="scientific">Ensete ventricosum</name>
    <name type="common">Abyssinian banana</name>
    <name type="synonym">Musa ensete</name>
    <dbReference type="NCBI Taxonomy" id="4639"/>
    <lineage>
        <taxon>Eukaryota</taxon>
        <taxon>Viridiplantae</taxon>
        <taxon>Streptophyta</taxon>
        <taxon>Embryophyta</taxon>
        <taxon>Tracheophyta</taxon>
        <taxon>Spermatophyta</taxon>
        <taxon>Magnoliopsida</taxon>
        <taxon>Liliopsida</taxon>
        <taxon>Zingiberales</taxon>
        <taxon>Musaceae</taxon>
        <taxon>Ensete</taxon>
    </lineage>
</organism>
<keyword evidence="3" id="KW-0677">Repeat</keyword>
<evidence type="ECO:0000259" key="6">
    <source>
        <dbReference type="Pfam" id="PF00931"/>
    </source>
</evidence>
<protein>
    <recommendedName>
        <fullName evidence="10">Rx N-terminal domain-containing protein</fullName>
    </recommendedName>
</protein>
<feature type="domain" description="Disease resistance N-terminal" evidence="7">
    <location>
        <begin position="14"/>
        <end position="97"/>
    </location>
</feature>
<dbReference type="GO" id="GO:0043531">
    <property type="term" value="F:ADP binding"/>
    <property type="evidence" value="ECO:0007669"/>
    <property type="project" value="InterPro"/>
</dbReference>
<evidence type="ECO:0000313" key="9">
    <source>
        <dbReference type="Proteomes" id="UP000287651"/>
    </source>
</evidence>
<dbReference type="Gene3D" id="1.20.5.4130">
    <property type="match status" value="1"/>
</dbReference>
<dbReference type="EMBL" id="AMZH03025869">
    <property type="protein sequence ID" value="RRT34900.1"/>
    <property type="molecule type" value="Genomic_DNA"/>
</dbReference>
<evidence type="ECO:0000256" key="3">
    <source>
        <dbReference type="ARBA" id="ARBA00022737"/>
    </source>
</evidence>
<comment type="caution">
    <text evidence="8">The sequence shown here is derived from an EMBL/GenBank/DDBJ whole genome shotgun (WGS) entry which is preliminary data.</text>
</comment>
<dbReference type="Pfam" id="PF18052">
    <property type="entry name" value="Rx_N"/>
    <property type="match status" value="1"/>
</dbReference>
<evidence type="ECO:0000259" key="7">
    <source>
        <dbReference type="Pfam" id="PF18052"/>
    </source>
</evidence>
<sequence>MEAFAMGFAEGVTTSLLGKLGNNILAEEAGLLAGVEDEIQYILEELKSMDSFLAVLSSSLDHNKQVKTWMEQVWDLAYDAEDCVDVFRHHLRRPRHQHPLAGVLLHTVRLLRALKASTGVHATPPELVLLREAQQVSAQVLPPALLTFFEGSASFVKEVGPMGMDHYKRQIVGRLMEEEDRQLRVISIVGIGGLGKTILAKMVYQSSAVTGGYFQARAWIVSRSSGFAET</sequence>
<dbReference type="InterPro" id="IPR027417">
    <property type="entry name" value="P-loop_NTPase"/>
</dbReference>
<dbReference type="PANTHER" id="PTHR19338">
    <property type="entry name" value="TRANSLOCASE OF INNER MITOCHONDRIAL MEMBRANE 13 HOMOLOG"/>
    <property type="match status" value="1"/>
</dbReference>
<evidence type="ECO:0000256" key="2">
    <source>
        <dbReference type="ARBA" id="ARBA00022614"/>
    </source>
</evidence>
<evidence type="ECO:0000256" key="5">
    <source>
        <dbReference type="ARBA" id="ARBA00022821"/>
    </source>
</evidence>
<dbReference type="CDD" id="cd14798">
    <property type="entry name" value="RX-CC_like"/>
    <property type="match status" value="1"/>
</dbReference>
<gene>
    <name evidence="8" type="ORF">B296_00034162</name>
</gene>
<dbReference type="PANTHER" id="PTHR19338:SF45">
    <property type="entry name" value="RX N-TERMINAL DOMAIN-CONTAINING PROTEIN"/>
    <property type="match status" value="1"/>
</dbReference>
<name>A0A426X630_ENSVE</name>
<comment type="similarity">
    <text evidence="1">Belongs to the disease resistance NB-LRR family.</text>
</comment>
<dbReference type="InterPro" id="IPR038005">
    <property type="entry name" value="RX-like_CC"/>
</dbReference>
<dbReference type="Pfam" id="PF00931">
    <property type="entry name" value="NB-ARC"/>
    <property type="match status" value="1"/>
</dbReference>
<reference evidence="8 9" key="1">
    <citation type="journal article" date="2014" name="Agronomy (Basel)">
        <title>A Draft Genome Sequence for Ensete ventricosum, the Drought-Tolerant Tree Against Hunger.</title>
        <authorList>
            <person name="Harrison J."/>
            <person name="Moore K.A."/>
            <person name="Paszkiewicz K."/>
            <person name="Jones T."/>
            <person name="Grant M."/>
            <person name="Ambacheew D."/>
            <person name="Muzemil S."/>
            <person name="Studholme D.J."/>
        </authorList>
    </citation>
    <scope>NUCLEOTIDE SEQUENCE [LARGE SCALE GENOMIC DNA]</scope>
</reference>
<keyword evidence="4" id="KW-0547">Nucleotide-binding</keyword>
<evidence type="ECO:0000256" key="1">
    <source>
        <dbReference type="ARBA" id="ARBA00008894"/>
    </source>
</evidence>
<evidence type="ECO:0000313" key="8">
    <source>
        <dbReference type="EMBL" id="RRT34900.1"/>
    </source>
</evidence>
<dbReference type="Proteomes" id="UP000287651">
    <property type="component" value="Unassembled WGS sequence"/>
</dbReference>